<dbReference type="KEGG" id="ngv:CDO52_25665"/>
<protein>
    <submittedName>
        <fullName evidence="1">Uncharacterized protein</fullName>
    </submittedName>
</protein>
<evidence type="ECO:0000313" key="1">
    <source>
        <dbReference type="EMBL" id="ASU85742.1"/>
    </source>
</evidence>
<dbReference type="Proteomes" id="UP000215005">
    <property type="component" value="Chromosome"/>
</dbReference>
<dbReference type="AlphaFoldDB" id="A0A223SCB2"/>
<proteinExistence type="predicted"/>
<evidence type="ECO:0000313" key="2">
    <source>
        <dbReference type="Proteomes" id="UP000215005"/>
    </source>
</evidence>
<dbReference type="RefSeq" id="WP_017618558.1">
    <property type="nucleotide sequence ID" value="NZ_ANBG01000171.1"/>
</dbReference>
<dbReference type="EMBL" id="CP022753">
    <property type="protein sequence ID" value="ASU85742.1"/>
    <property type="molecule type" value="Genomic_DNA"/>
</dbReference>
<sequence>MTMGISLYYTARRQHGLSDSERDAVEHVLTEANEKLVARLNRNLPRWKEDGTVPSSIEDASQICEGLHLHLSDAPDVILDGSSKVSHGSCGMEPLMEQVEYYTQCALPRLRQALPGAAWWVHLDDHDLTWDEENGEYSLS</sequence>
<accession>A0A223SCB2</accession>
<reference evidence="1 2" key="1">
    <citation type="submission" date="2017-08" db="EMBL/GenBank/DDBJ databases">
        <title>The complete genome sequence of Nocardiopsis gilva YIM 90087.</title>
        <authorList>
            <person name="Yin M."/>
            <person name="Tang S."/>
        </authorList>
    </citation>
    <scope>NUCLEOTIDE SEQUENCE [LARGE SCALE GENOMIC DNA]</scope>
    <source>
        <strain evidence="1 2">YIM 90087</strain>
    </source>
</reference>
<keyword evidence="2" id="KW-1185">Reference proteome</keyword>
<gene>
    <name evidence="1" type="ORF">CDO52_25665</name>
</gene>
<dbReference type="OrthoDB" id="3871620at2"/>
<organism evidence="1 2">
    <name type="scientific">Nocardiopsis gilva YIM 90087</name>
    <dbReference type="NCBI Taxonomy" id="1235441"/>
    <lineage>
        <taxon>Bacteria</taxon>
        <taxon>Bacillati</taxon>
        <taxon>Actinomycetota</taxon>
        <taxon>Actinomycetes</taxon>
        <taxon>Streptosporangiales</taxon>
        <taxon>Nocardiopsidaceae</taxon>
        <taxon>Nocardiopsis</taxon>
    </lineage>
</organism>
<name>A0A223SCB2_9ACTN</name>